<feature type="transmembrane region" description="Helical" evidence="1">
    <location>
        <begin position="91"/>
        <end position="112"/>
    </location>
</feature>
<accession>A0ABV2AMQ5</accession>
<name>A0ABV2AMQ5_9EUKA</name>
<evidence type="ECO:0000256" key="1">
    <source>
        <dbReference type="SAM" id="Phobius"/>
    </source>
</evidence>
<keyword evidence="1" id="KW-1133">Transmembrane helix</keyword>
<gene>
    <name evidence="2" type="ORF">MHBO_002325</name>
</gene>
<reference evidence="2 3" key="1">
    <citation type="journal article" date="2024" name="BMC Biol.">
        <title>Comparative genomics of Ascetosporea gives new insight into the evolutionary basis for animal parasitism in Rhizaria.</title>
        <authorList>
            <person name="Hiltunen Thoren M."/>
            <person name="Onut-Brannstrom I."/>
            <person name="Alfjorden A."/>
            <person name="Peckova H."/>
            <person name="Swords F."/>
            <person name="Hooper C."/>
            <person name="Holzer A.S."/>
            <person name="Bass D."/>
            <person name="Burki F."/>
        </authorList>
    </citation>
    <scope>NUCLEOTIDE SEQUENCE [LARGE SCALE GENOMIC DNA]</scope>
    <source>
        <strain evidence="2">20-A016</strain>
    </source>
</reference>
<comment type="caution">
    <text evidence="2">The sequence shown here is derived from an EMBL/GenBank/DDBJ whole genome shotgun (WGS) entry which is preliminary data.</text>
</comment>
<dbReference type="Proteomes" id="UP001439008">
    <property type="component" value="Unassembled WGS sequence"/>
</dbReference>
<keyword evidence="1" id="KW-0472">Membrane</keyword>
<evidence type="ECO:0000313" key="3">
    <source>
        <dbReference type="Proteomes" id="UP001439008"/>
    </source>
</evidence>
<evidence type="ECO:0000313" key="2">
    <source>
        <dbReference type="EMBL" id="MES1920678.1"/>
    </source>
</evidence>
<keyword evidence="1" id="KW-0812">Transmembrane</keyword>
<dbReference type="EMBL" id="JBDODL010000801">
    <property type="protein sequence ID" value="MES1920678.1"/>
    <property type="molecule type" value="Genomic_DNA"/>
</dbReference>
<proteinExistence type="predicted"/>
<organism evidence="2 3">
    <name type="scientific">Bonamia ostreae</name>
    <dbReference type="NCBI Taxonomy" id="126728"/>
    <lineage>
        <taxon>Eukaryota</taxon>
        <taxon>Sar</taxon>
        <taxon>Rhizaria</taxon>
        <taxon>Endomyxa</taxon>
        <taxon>Ascetosporea</taxon>
        <taxon>Haplosporida</taxon>
        <taxon>Bonamia</taxon>
    </lineage>
</organism>
<feature type="transmembrane region" description="Helical" evidence="1">
    <location>
        <begin position="47"/>
        <end position="64"/>
    </location>
</feature>
<protein>
    <submittedName>
        <fullName evidence="2">Uncharacterized protein</fullName>
    </submittedName>
</protein>
<keyword evidence="3" id="KW-1185">Reference proteome</keyword>
<sequence>MFSKTFKQTKNPIKFLCVKKNSKTFCTKEPIEYKYNKTIYELKKQPFVNIYAVMFLAAIGIFDFKKMAIRQIWKSRTSDEFEKNLKNQNKALTTTFCVLFIISFRTVIAQFMRRGMNIKRVNLIMPSFEKSKNNVKNSFLQVHYGNNNNLKIPLHKLRIKQIDPFWKIWEYEENSKTYKLSLYTNQNKHRNNEIEDIVKVIKLHKAKFD</sequence>